<dbReference type="OrthoDB" id="9811006at2"/>
<protein>
    <submittedName>
        <fullName evidence="3">Polyisoprenoid-binding protein</fullName>
    </submittedName>
</protein>
<dbReference type="PANTHER" id="PTHR34406">
    <property type="entry name" value="PROTEIN YCEI"/>
    <property type="match status" value="1"/>
</dbReference>
<evidence type="ECO:0000313" key="4">
    <source>
        <dbReference type="Proteomes" id="UP000265581"/>
    </source>
</evidence>
<evidence type="ECO:0000259" key="2">
    <source>
        <dbReference type="SMART" id="SM00867"/>
    </source>
</evidence>
<dbReference type="RefSeq" id="WP_119705350.1">
    <property type="nucleotide sequence ID" value="NZ_JBHSOI010000002.1"/>
</dbReference>
<dbReference type="SMART" id="SM00867">
    <property type="entry name" value="YceI"/>
    <property type="match status" value="1"/>
</dbReference>
<feature type="domain" description="Lipid/polyisoprenoid-binding YceI-like" evidence="2">
    <location>
        <begin position="10"/>
        <end position="178"/>
    </location>
</feature>
<evidence type="ECO:0000313" key="3">
    <source>
        <dbReference type="EMBL" id="REK70765.1"/>
    </source>
</evidence>
<reference evidence="3 4" key="1">
    <citation type="submission" date="2018-08" db="EMBL/GenBank/DDBJ databases">
        <title>Aeromicrobium sp. M2KJ-4, whole genome shotgun sequence.</title>
        <authorList>
            <person name="Tuo L."/>
        </authorList>
    </citation>
    <scope>NUCLEOTIDE SEQUENCE [LARGE SCALE GENOMIC DNA]</scope>
    <source>
        <strain evidence="3 4">M2KJ-4</strain>
    </source>
</reference>
<dbReference type="PANTHER" id="PTHR34406:SF1">
    <property type="entry name" value="PROTEIN YCEI"/>
    <property type="match status" value="1"/>
</dbReference>
<organism evidence="3 4">
    <name type="scientific">Aeromicrobium endophyticum</name>
    <dbReference type="NCBI Taxonomy" id="2292704"/>
    <lineage>
        <taxon>Bacteria</taxon>
        <taxon>Bacillati</taxon>
        <taxon>Actinomycetota</taxon>
        <taxon>Actinomycetes</taxon>
        <taxon>Propionibacteriales</taxon>
        <taxon>Nocardioidaceae</taxon>
        <taxon>Aeromicrobium</taxon>
    </lineage>
</organism>
<dbReference type="Pfam" id="PF04264">
    <property type="entry name" value="YceI"/>
    <property type="match status" value="1"/>
</dbReference>
<dbReference type="SUPFAM" id="SSF101874">
    <property type="entry name" value="YceI-like"/>
    <property type="match status" value="1"/>
</dbReference>
<dbReference type="EMBL" id="QUBR01000002">
    <property type="protein sequence ID" value="REK70765.1"/>
    <property type="molecule type" value="Genomic_DNA"/>
</dbReference>
<dbReference type="InterPro" id="IPR036761">
    <property type="entry name" value="TTHA0802/YceI-like_sf"/>
</dbReference>
<gene>
    <name evidence="3" type="ORF">DX116_16855</name>
</gene>
<dbReference type="InterPro" id="IPR007372">
    <property type="entry name" value="Lipid/polyisoprenoid-bd_YceI"/>
</dbReference>
<evidence type="ECO:0000256" key="1">
    <source>
        <dbReference type="ARBA" id="ARBA00008812"/>
    </source>
</evidence>
<comment type="caution">
    <text evidence="3">The sequence shown here is derived from an EMBL/GenBank/DDBJ whole genome shotgun (WGS) entry which is preliminary data.</text>
</comment>
<name>A0A371P4C1_9ACTN</name>
<dbReference type="AlphaFoldDB" id="A0A371P4C1"/>
<dbReference type="Proteomes" id="UP000265581">
    <property type="component" value="Unassembled WGS sequence"/>
</dbReference>
<keyword evidence="4" id="KW-1185">Reference proteome</keyword>
<dbReference type="Gene3D" id="2.40.128.110">
    <property type="entry name" value="Lipid/polyisoprenoid-binding, YceI-like"/>
    <property type="match status" value="1"/>
</dbReference>
<comment type="similarity">
    <text evidence="1">Belongs to the UPF0312 family.</text>
</comment>
<sequence>MSSTAVTTGTWALDPSHTEIGFTVRHLVSKVRGKFETFEGTITSADDVTASSVNVSIDLASVNTGTADRDAHLRSGDFFNAEENPKMTFVSTSIVEKGEGEFVVTGDLTIKGVTKSVDLATEFLGEGGDPWGGTRVGLEASTTISRKEFGIDFNIPVDGADKLMIGDKITINIVAEAVLQA</sequence>
<proteinExistence type="inferred from homology"/>
<accession>A0A371P4C1</accession>